<name>A0A8H7AMC6_9EURO</name>
<protein>
    <recommendedName>
        <fullName evidence="4">Lysine-specific metallo-endopeptidase domain-containing protein</fullName>
    </recommendedName>
</protein>
<accession>A0A8H7AMC6</accession>
<dbReference type="EMBL" id="JAACFV010000026">
    <property type="protein sequence ID" value="KAF7510809.1"/>
    <property type="molecule type" value="Genomic_DNA"/>
</dbReference>
<dbReference type="AlphaFoldDB" id="A0A8H7AMC6"/>
<dbReference type="OrthoDB" id="4340678at2759"/>
<keyword evidence="3" id="KW-1185">Reference proteome</keyword>
<dbReference type="SUPFAM" id="SSF55486">
    <property type="entry name" value="Metalloproteases ('zincins'), catalytic domain"/>
    <property type="match status" value="1"/>
</dbReference>
<evidence type="ECO:0000256" key="1">
    <source>
        <dbReference type="SAM" id="MobiDB-lite"/>
    </source>
</evidence>
<sequence length="331" mass="37312">MLPGGQSGHAYEVRFKVAYPTSELTRQGSSNTSDISMAGDADSVYPDWDISSIGLDRDVAGASKNGSAAFEQVPIPEAMVYPNFEQFPDAKQLDRIKQAYRESFELARSAYHSLDGTTAYDRYLGGTDSRFNLYVFLGMFESQVSNPNQLFKKMVIWYGAPPDAQDDCKGRPWMLGYLLQKPDFPDEYVHLIVCTRTMQLPLISEMSCDHLSDHIDKSFETIAATLLHEYVHWSALMKRALETKNPPQRKIHDFEAPPGSDPENGYGAYNAMRIKEKHDPTDNADNYAWFALEAFWTRKCVPKEPWGPPRKGEPSCDIEGKEDLAEDCHAG</sequence>
<dbReference type="GO" id="GO:0008237">
    <property type="term" value="F:metallopeptidase activity"/>
    <property type="evidence" value="ECO:0007669"/>
    <property type="project" value="InterPro"/>
</dbReference>
<dbReference type="Gene3D" id="3.40.390.10">
    <property type="entry name" value="Collagenase (Catalytic Domain)"/>
    <property type="match status" value="1"/>
</dbReference>
<evidence type="ECO:0000313" key="2">
    <source>
        <dbReference type="EMBL" id="KAF7510809.1"/>
    </source>
</evidence>
<gene>
    <name evidence="2" type="ORF">GJ744_005909</name>
</gene>
<organism evidence="2 3">
    <name type="scientific">Endocarpon pusillum</name>
    <dbReference type="NCBI Taxonomy" id="364733"/>
    <lineage>
        <taxon>Eukaryota</taxon>
        <taxon>Fungi</taxon>
        <taxon>Dikarya</taxon>
        <taxon>Ascomycota</taxon>
        <taxon>Pezizomycotina</taxon>
        <taxon>Eurotiomycetes</taxon>
        <taxon>Chaetothyriomycetidae</taxon>
        <taxon>Verrucariales</taxon>
        <taxon>Verrucariaceae</taxon>
        <taxon>Endocarpon</taxon>
    </lineage>
</organism>
<dbReference type="InterPro" id="IPR024079">
    <property type="entry name" value="MetalloPept_cat_dom_sf"/>
</dbReference>
<evidence type="ECO:0000313" key="3">
    <source>
        <dbReference type="Proteomes" id="UP000606974"/>
    </source>
</evidence>
<feature type="compositionally biased region" description="Basic and acidic residues" evidence="1">
    <location>
        <begin position="310"/>
        <end position="331"/>
    </location>
</feature>
<comment type="caution">
    <text evidence="2">The sequence shown here is derived from an EMBL/GenBank/DDBJ whole genome shotgun (WGS) entry which is preliminary data.</text>
</comment>
<proteinExistence type="predicted"/>
<dbReference type="Proteomes" id="UP000606974">
    <property type="component" value="Unassembled WGS sequence"/>
</dbReference>
<reference evidence="2" key="1">
    <citation type="submission" date="2020-02" db="EMBL/GenBank/DDBJ databases">
        <authorList>
            <person name="Palmer J.M."/>
        </authorList>
    </citation>
    <scope>NUCLEOTIDE SEQUENCE</scope>
    <source>
        <strain evidence="2">EPUS1.4</strain>
        <tissue evidence="2">Thallus</tissue>
    </source>
</reference>
<feature type="region of interest" description="Disordered" evidence="1">
    <location>
        <begin position="303"/>
        <end position="331"/>
    </location>
</feature>
<evidence type="ECO:0008006" key="4">
    <source>
        <dbReference type="Google" id="ProtNLM"/>
    </source>
</evidence>